<name>A0A7E4UTT4_PANRE</name>
<evidence type="ECO:0000313" key="1">
    <source>
        <dbReference type="Proteomes" id="UP000492821"/>
    </source>
</evidence>
<accession>A0A7E4UTT4</accession>
<sequence>MTELKTHLLFETLDIAFKKMVQKVDPSCREVRNWQFSKAKDLCALAISSAHGYRIVAYALKHFATRISIVGGIMLCDTVVSIPTYQRLCFKPKYHIRALLHLAGRFCTYIDYTFGPANDDFLEPFYEGLAFNDVLSVSCIRDNPKLFRAYIKGRVFVNLGDYISLGQSGFDYLKAVGNAIVRSFKVFHINYPNSPGTYASLKGRRINDFWIWRHATDKCVNRDIFYGATPQMAYMKRLVIDTKLGIKPAIQMLQRYDVDYIALNTVCLVRTRISFVELVKSWRDTLLTLWSAINNNKGTHTSVHCSVHDRFRDISLNSMVKHLNELLPDYEVICTDHIECKYSNIVGTKSMHVLLVIYTF</sequence>
<reference evidence="1" key="1">
    <citation type="journal article" date="2013" name="Genetics">
        <title>The draft genome and transcriptome of Panagrellus redivivus are shaped by the harsh demands of a free-living lifestyle.</title>
        <authorList>
            <person name="Srinivasan J."/>
            <person name="Dillman A.R."/>
            <person name="Macchietto M.G."/>
            <person name="Heikkinen L."/>
            <person name="Lakso M."/>
            <person name="Fracchia K.M."/>
            <person name="Antoshechkin I."/>
            <person name="Mortazavi A."/>
            <person name="Wong G."/>
            <person name="Sternberg P.W."/>
        </authorList>
    </citation>
    <scope>NUCLEOTIDE SEQUENCE [LARGE SCALE GENOMIC DNA]</scope>
    <source>
        <strain evidence="1">MT8872</strain>
    </source>
</reference>
<evidence type="ECO:0000313" key="2">
    <source>
        <dbReference type="WBParaSite" id="Pan_g12419.t1"/>
    </source>
</evidence>
<keyword evidence="1" id="KW-1185">Reference proteome</keyword>
<dbReference type="Proteomes" id="UP000492821">
    <property type="component" value="Unassembled WGS sequence"/>
</dbReference>
<organism evidence="1 2">
    <name type="scientific">Panagrellus redivivus</name>
    <name type="common">Microworm</name>
    <dbReference type="NCBI Taxonomy" id="6233"/>
    <lineage>
        <taxon>Eukaryota</taxon>
        <taxon>Metazoa</taxon>
        <taxon>Ecdysozoa</taxon>
        <taxon>Nematoda</taxon>
        <taxon>Chromadorea</taxon>
        <taxon>Rhabditida</taxon>
        <taxon>Tylenchina</taxon>
        <taxon>Panagrolaimomorpha</taxon>
        <taxon>Panagrolaimoidea</taxon>
        <taxon>Panagrolaimidae</taxon>
        <taxon>Panagrellus</taxon>
    </lineage>
</organism>
<proteinExistence type="predicted"/>
<protein>
    <submittedName>
        <fullName evidence="2">ORF2</fullName>
    </submittedName>
</protein>
<reference evidence="2" key="2">
    <citation type="submission" date="2020-10" db="UniProtKB">
        <authorList>
            <consortium name="WormBaseParasite"/>
        </authorList>
    </citation>
    <scope>IDENTIFICATION</scope>
</reference>
<dbReference type="WBParaSite" id="Pan_g12419.t1">
    <property type="protein sequence ID" value="Pan_g12419.t1"/>
    <property type="gene ID" value="Pan_g12419"/>
</dbReference>
<dbReference type="AlphaFoldDB" id="A0A7E4UTT4"/>